<name>X0UA51_9ZZZZ</name>
<comment type="caution">
    <text evidence="1">The sequence shown here is derived from an EMBL/GenBank/DDBJ whole genome shotgun (WGS) entry which is preliminary data.</text>
</comment>
<dbReference type="AlphaFoldDB" id="X0UA51"/>
<reference evidence="1" key="1">
    <citation type="journal article" date="2014" name="Front. Microbiol.">
        <title>High frequency of phylogenetically diverse reductive dehalogenase-homologous genes in deep subseafloor sedimentary metagenomes.</title>
        <authorList>
            <person name="Kawai M."/>
            <person name="Futagami T."/>
            <person name="Toyoda A."/>
            <person name="Takaki Y."/>
            <person name="Nishi S."/>
            <person name="Hori S."/>
            <person name="Arai W."/>
            <person name="Tsubouchi T."/>
            <person name="Morono Y."/>
            <person name="Uchiyama I."/>
            <person name="Ito T."/>
            <person name="Fujiyama A."/>
            <person name="Inagaki F."/>
            <person name="Takami H."/>
        </authorList>
    </citation>
    <scope>NUCLEOTIDE SEQUENCE</scope>
    <source>
        <strain evidence="1">Expedition CK06-06</strain>
    </source>
</reference>
<proteinExistence type="predicted"/>
<evidence type="ECO:0000313" key="1">
    <source>
        <dbReference type="EMBL" id="GAF96196.1"/>
    </source>
</evidence>
<organism evidence="1">
    <name type="scientific">marine sediment metagenome</name>
    <dbReference type="NCBI Taxonomy" id="412755"/>
    <lineage>
        <taxon>unclassified sequences</taxon>
        <taxon>metagenomes</taxon>
        <taxon>ecological metagenomes</taxon>
    </lineage>
</organism>
<gene>
    <name evidence="1" type="ORF">S01H1_26328</name>
</gene>
<sequence>MFWRSLLDSVSTFHSYKWVNYVLLVAMSDVKFELKPVTSKPKRRYRKGSKYDLILDAFVQGEADLVEVSMEGKDANYLRTQLNKRIEARSVGGSVKVSVVNNVAYLEKA</sequence>
<protein>
    <submittedName>
        <fullName evidence="1">Uncharacterized protein</fullName>
    </submittedName>
</protein>
<dbReference type="EMBL" id="BARS01015952">
    <property type="protein sequence ID" value="GAF96196.1"/>
    <property type="molecule type" value="Genomic_DNA"/>
</dbReference>
<accession>X0UA51</accession>